<feature type="transmembrane region" description="Helical" evidence="1">
    <location>
        <begin position="230"/>
        <end position="254"/>
    </location>
</feature>
<comment type="caution">
    <text evidence="2">The sequence shown here is derived from an EMBL/GenBank/DDBJ whole genome shotgun (WGS) entry which is preliminary data.</text>
</comment>
<accession>R7ZLB3</accession>
<name>R7ZLB3_9BACT</name>
<dbReference type="STRING" id="1232681.ADIS_4580"/>
<dbReference type="EMBL" id="AQHR01000114">
    <property type="protein sequence ID" value="EON74886.1"/>
    <property type="molecule type" value="Genomic_DNA"/>
</dbReference>
<keyword evidence="1" id="KW-1133">Transmembrane helix</keyword>
<evidence type="ECO:0000313" key="2">
    <source>
        <dbReference type="EMBL" id="EON74886.1"/>
    </source>
</evidence>
<feature type="transmembrane region" description="Helical" evidence="1">
    <location>
        <begin position="324"/>
        <end position="348"/>
    </location>
</feature>
<evidence type="ECO:0000256" key="1">
    <source>
        <dbReference type="SAM" id="Phobius"/>
    </source>
</evidence>
<protein>
    <recommendedName>
        <fullName evidence="4">NnrS protein involved in response to NO</fullName>
    </recommendedName>
</protein>
<feature type="transmembrane region" description="Helical" evidence="1">
    <location>
        <begin position="199"/>
        <end position="218"/>
    </location>
</feature>
<evidence type="ECO:0000313" key="3">
    <source>
        <dbReference type="Proteomes" id="UP000013909"/>
    </source>
</evidence>
<dbReference type="AlphaFoldDB" id="R7ZLB3"/>
<feature type="transmembrane region" description="Helical" evidence="1">
    <location>
        <begin position="68"/>
        <end position="85"/>
    </location>
</feature>
<keyword evidence="1" id="KW-0812">Transmembrane</keyword>
<feature type="transmembrane region" description="Helical" evidence="1">
    <location>
        <begin position="299"/>
        <end position="318"/>
    </location>
</feature>
<sequence length="381" mass="43348">MKTILKPALIFPFVIGALLLGISGGANRLGDMTWMLAGAGMQHGLLMVGGFLGTLISLERAMVMKNKWWLLVVLLNGFSIPVLVIPGWSFFAFYLQLTGSVGLVLMMYFQSLRHPKPYQYVMSIGAISWMIGNVALITSDFVPAAVPWWIGFLLFTIVGERLELSKFLPTPSYAKIILYILLALFFIGMWMPFHQSGNWVMGFAAIFIAFWLLHFDMAKIAAKKEKQFKYIGVGLKVGYVWLVLHGLILCFLNSHPLFYDLYLHTFFLGFAFSMIWAHAPIIFPMILSIQEKPYHPVLWIGWVVFQLSLLGRLGAALVKLPEWRILFGIINGWTIITMFVMMAAIVLIKIMVNRRKRKSQQTKNKESINRDLGHMITMNEN</sequence>
<dbReference type="PATRIC" id="fig|1288963.3.peg.4569"/>
<evidence type="ECO:0008006" key="4">
    <source>
        <dbReference type="Google" id="ProtNLM"/>
    </source>
</evidence>
<gene>
    <name evidence="2" type="ORF">ADIS_4580</name>
</gene>
<feature type="transmembrane region" description="Helical" evidence="1">
    <location>
        <begin position="121"/>
        <end position="139"/>
    </location>
</feature>
<proteinExistence type="predicted"/>
<keyword evidence="3" id="KW-1185">Reference proteome</keyword>
<feature type="transmembrane region" description="Helical" evidence="1">
    <location>
        <begin position="91"/>
        <end position="109"/>
    </location>
</feature>
<dbReference type="OrthoDB" id="9811974at2"/>
<feature type="transmembrane region" description="Helical" evidence="1">
    <location>
        <begin position="145"/>
        <end position="164"/>
    </location>
</feature>
<organism evidence="2 3">
    <name type="scientific">Lunatimonas lonarensis</name>
    <dbReference type="NCBI Taxonomy" id="1232681"/>
    <lineage>
        <taxon>Bacteria</taxon>
        <taxon>Pseudomonadati</taxon>
        <taxon>Bacteroidota</taxon>
        <taxon>Cytophagia</taxon>
        <taxon>Cytophagales</taxon>
        <taxon>Cyclobacteriaceae</taxon>
    </lineage>
</organism>
<dbReference type="Proteomes" id="UP000013909">
    <property type="component" value="Unassembled WGS sequence"/>
</dbReference>
<keyword evidence="1" id="KW-0472">Membrane</keyword>
<dbReference type="RefSeq" id="WP_010856692.1">
    <property type="nucleotide sequence ID" value="NZ_AQHR01000114.1"/>
</dbReference>
<feature type="transmembrane region" description="Helical" evidence="1">
    <location>
        <begin position="266"/>
        <end position="287"/>
    </location>
</feature>
<reference evidence="2 3" key="1">
    <citation type="submission" date="2013-02" db="EMBL/GenBank/DDBJ databases">
        <title>A novel strain isolated from Lonar lake, Maharashtra, India.</title>
        <authorList>
            <person name="Singh A."/>
        </authorList>
    </citation>
    <scope>NUCLEOTIDE SEQUENCE [LARGE SCALE GENOMIC DNA]</scope>
    <source>
        <strain evidence="2 3">AK24</strain>
    </source>
</reference>
<feature type="transmembrane region" description="Helical" evidence="1">
    <location>
        <begin position="176"/>
        <end position="193"/>
    </location>
</feature>
<feature type="transmembrane region" description="Helical" evidence="1">
    <location>
        <begin position="34"/>
        <end position="56"/>
    </location>
</feature>